<feature type="region of interest" description="Disordered" evidence="1">
    <location>
        <begin position="38"/>
        <end position="78"/>
    </location>
</feature>
<evidence type="ECO:0000313" key="3">
    <source>
        <dbReference type="Proteomes" id="UP000034392"/>
    </source>
</evidence>
<keyword evidence="3" id="KW-1185">Reference proteome</keyword>
<dbReference type="OrthoDB" id="9812459at2"/>
<dbReference type="STRING" id="1267766.WYH_01071"/>
<dbReference type="RefSeq" id="WP_046903011.1">
    <property type="nucleotide sequence ID" value="NZ_CP011452.2"/>
</dbReference>
<dbReference type="EMBL" id="CP011452">
    <property type="protein sequence ID" value="AKH42118.1"/>
    <property type="molecule type" value="Genomic_DNA"/>
</dbReference>
<gene>
    <name evidence="2" type="ORF">WYH_01071</name>
</gene>
<protein>
    <submittedName>
        <fullName evidence="2">Attachment protein</fullName>
    </submittedName>
</protein>
<dbReference type="AlphaFoldDB" id="A0A0F7KNM8"/>
<proteinExistence type="predicted"/>
<sequence>MKIENGALVLVADGQKLLLFRNEGDEKYPVLTTLVHDEAQNPASRMQGDDTPGRTRSSSGEMRSSYQETNWHDEGEEAFSRKAAESLEKCAEANPEGEIVVIADPHSLGQLRQHYGNATRARLCGEIAKDLVRHTTDDIVNAIESFHP</sequence>
<dbReference type="Proteomes" id="UP000034392">
    <property type="component" value="Chromosome"/>
</dbReference>
<organism evidence="2 3">
    <name type="scientific">Croceibacterium atlanticum</name>
    <dbReference type="NCBI Taxonomy" id="1267766"/>
    <lineage>
        <taxon>Bacteria</taxon>
        <taxon>Pseudomonadati</taxon>
        <taxon>Pseudomonadota</taxon>
        <taxon>Alphaproteobacteria</taxon>
        <taxon>Sphingomonadales</taxon>
        <taxon>Erythrobacteraceae</taxon>
        <taxon>Croceibacterium</taxon>
    </lineage>
</organism>
<name>A0A0F7KNM8_9SPHN</name>
<dbReference type="KEGG" id="aay:WYH_01071"/>
<evidence type="ECO:0000313" key="2">
    <source>
        <dbReference type="EMBL" id="AKH42118.1"/>
    </source>
</evidence>
<reference evidence="2" key="1">
    <citation type="submission" date="2015-05" db="EMBL/GenBank/DDBJ databases">
        <title>The complete genome of Altererythrobacter atlanticus strain 26DY36.</title>
        <authorList>
            <person name="Wu Y.-H."/>
            <person name="Cheng H."/>
            <person name="Wu X.-W."/>
        </authorList>
    </citation>
    <scope>NUCLEOTIDE SEQUENCE [LARGE SCALE GENOMIC DNA]</scope>
    <source>
        <strain evidence="2">26DY36</strain>
    </source>
</reference>
<evidence type="ECO:0000256" key="1">
    <source>
        <dbReference type="SAM" id="MobiDB-lite"/>
    </source>
</evidence>
<dbReference type="InterPro" id="IPR041374">
    <property type="entry name" value="BaeRF_family12"/>
</dbReference>
<feature type="compositionally biased region" description="Polar residues" evidence="1">
    <location>
        <begin position="54"/>
        <end position="69"/>
    </location>
</feature>
<accession>A0A0F7KNM8</accession>
<dbReference type="Pfam" id="PF18856">
    <property type="entry name" value="baeRF_family12"/>
    <property type="match status" value="1"/>
</dbReference>
<dbReference type="PATRIC" id="fig|1267766.3.peg.1076"/>